<feature type="non-terminal residue" evidence="1">
    <location>
        <position position="1"/>
    </location>
</feature>
<evidence type="ECO:0008006" key="2">
    <source>
        <dbReference type="Google" id="ProtNLM"/>
    </source>
</evidence>
<name>A0A382HYF3_9ZZZZ</name>
<dbReference type="InterPro" id="IPR030906">
    <property type="entry name" value="Surf_polysacc"/>
</dbReference>
<dbReference type="AlphaFoldDB" id="A0A382HYF3"/>
<organism evidence="1">
    <name type="scientific">marine metagenome</name>
    <dbReference type="NCBI Taxonomy" id="408172"/>
    <lineage>
        <taxon>unclassified sequences</taxon>
        <taxon>metagenomes</taxon>
        <taxon>ecological metagenomes</taxon>
    </lineage>
</organism>
<proteinExistence type="predicted"/>
<evidence type="ECO:0000313" key="1">
    <source>
        <dbReference type="EMBL" id="SVB92390.1"/>
    </source>
</evidence>
<dbReference type="EMBL" id="UINC01064083">
    <property type="protein sequence ID" value="SVB92390.1"/>
    <property type="molecule type" value="Genomic_DNA"/>
</dbReference>
<sequence length="454" mass="51178">NIMPDQAAWLLLPVETKVREFHAKLLLAAIAVERGYRVVLGEQNAMVRQIDHLPRGLYIDKSIASSKTEHFRHLRQRGNKVAAWCEEGLVYRDRRAYLEQRINLDSLAQVETFFCWGDVQRQDIGGLATGMEQKLSPTGNPRFDLLRPGFRGLFTMETQGLRKQFGDFILINTNFARYNHFFGEDSLLKIQRQRGTVENKEQEAYLLAWRDFLGEMYHAFVAMLAPLSSAFPDRQIILRPHPSENHQRWARECENLDNVSVIFEGNVVPWLQAAKALIHNSCTTGLESYFLDRTAIAYQPVKSDIYDSYLPNIVSQRVETINNLVKVVGNALAGQTVDGGLIGQDAAIEYYAATVGPLAAERVLDAVDQIDLDLPQPTGPSQWLGRLSGNVKLPARDIVRKVWRPDVAAYGRQKFPGLGVDEIRRELAKLSAASSRFSTIRVKSLAHKCFGLAA</sequence>
<dbReference type="NCBIfam" id="TIGR04396">
    <property type="entry name" value="surf_polysacc"/>
    <property type="match status" value="1"/>
</dbReference>
<accession>A0A382HYF3</accession>
<reference evidence="1" key="1">
    <citation type="submission" date="2018-05" db="EMBL/GenBank/DDBJ databases">
        <authorList>
            <person name="Lanie J.A."/>
            <person name="Ng W.-L."/>
            <person name="Kazmierczak K.M."/>
            <person name="Andrzejewski T.M."/>
            <person name="Davidsen T.M."/>
            <person name="Wayne K.J."/>
            <person name="Tettelin H."/>
            <person name="Glass J.I."/>
            <person name="Rusch D."/>
            <person name="Podicherti R."/>
            <person name="Tsui H.-C.T."/>
            <person name="Winkler M.E."/>
        </authorList>
    </citation>
    <scope>NUCLEOTIDE SEQUENCE</scope>
</reference>
<protein>
    <recommendedName>
        <fullName evidence="2">Surface carbohydrate biosynthesis protein</fullName>
    </recommendedName>
</protein>
<gene>
    <name evidence="1" type="ORF">METZ01_LOCUS245244</name>
</gene>